<dbReference type="PANTHER" id="PTHR40468:SF1">
    <property type="entry name" value="TOPOISOMERASE I DAMAGE AFFECTED PROTEIN 11"/>
    <property type="match status" value="1"/>
</dbReference>
<evidence type="ECO:0000313" key="2">
    <source>
        <dbReference type="EMBL" id="RXK41219.1"/>
    </source>
</evidence>
<dbReference type="EMBL" id="SDIL01000010">
    <property type="protein sequence ID" value="RXK41219.1"/>
    <property type="molecule type" value="Genomic_DNA"/>
</dbReference>
<proteinExistence type="predicted"/>
<keyword evidence="3" id="KW-1185">Reference proteome</keyword>
<sequence length="357" mass="40128">MDRDYEDDADDRKMHLLQQRLELASVKNENGWQDLSMKEIENHLPPGPSKRRSLGPPSPVSPTHFSSPITSNKVYSPPSPSRPWQLIDVLWQPLPPPSHSRFPVSPSSPRKRNRDSPPYSPHTTPTNTNKNHRRSSSVMLHPISPLRPTRSEIPYGGISTNDTKGSKGQKKIRSQSQSHSTRRVSIQDVDAANALTSMLAASSVSTNTSPTPESQTQSRSSSQNQMISQPRRQTPNTTPRARIRRDRSINSVADEDIDDYPSFREDDDVNQVLENEEVGKDREEEDKTAAELMMFLAHSPSPMKKSSSTSMMTDRNGNGKVARVLFADRPEREEGRVKEHSNLVLAPPIFADTDERR</sequence>
<feature type="region of interest" description="Disordered" evidence="1">
    <location>
        <begin position="201"/>
        <end position="285"/>
    </location>
</feature>
<feature type="compositionally biased region" description="Polar residues" evidence="1">
    <location>
        <begin position="226"/>
        <end position="239"/>
    </location>
</feature>
<feature type="compositionally biased region" description="Acidic residues" evidence="1">
    <location>
        <begin position="253"/>
        <end position="269"/>
    </location>
</feature>
<dbReference type="Proteomes" id="UP000289152">
    <property type="component" value="Unassembled WGS sequence"/>
</dbReference>
<feature type="compositionally biased region" description="Low complexity" evidence="1">
    <location>
        <begin position="299"/>
        <end position="313"/>
    </location>
</feature>
<feature type="region of interest" description="Disordered" evidence="1">
    <location>
        <begin position="34"/>
        <end position="82"/>
    </location>
</feature>
<protein>
    <submittedName>
        <fullName evidence="2">Uncharacterized protein</fullName>
    </submittedName>
</protein>
<accession>A0A4Q1BT37</accession>
<feature type="compositionally biased region" description="Low complexity" evidence="1">
    <location>
        <begin position="205"/>
        <end position="225"/>
    </location>
</feature>
<name>A0A4Q1BT37_TREME</name>
<feature type="region of interest" description="Disordered" evidence="1">
    <location>
        <begin position="95"/>
        <end position="185"/>
    </location>
</feature>
<evidence type="ECO:0000313" key="3">
    <source>
        <dbReference type="Proteomes" id="UP000289152"/>
    </source>
</evidence>
<dbReference type="PANTHER" id="PTHR40468">
    <property type="entry name" value="YALI0A15257P"/>
    <property type="match status" value="1"/>
</dbReference>
<gene>
    <name evidence="2" type="ORF">M231_01369</name>
</gene>
<reference evidence="2 3" key="1">
    <citation type="submission" date="2016-06" db="EMBL/GenBank/DDBJ databases">
        <title>Evolution of pathogenesis and genome organization in the Tremellales.</title>
        <authorList>
            <person name="Cuomo C."/>
            <person name="Litvintseva A."/>
            <person name="Heitman J."/>
            <person name="Chen Y."/>
            <person name="Sun S."/>
            <person name="Springer D."/>
            <person name="Dromer F."/>
            <person name="Young S."/>
            <person name="Zeng Q."/>
            <person name="Chapman S."/>
            <person name="Gujja S."/>
            <person name="Saif S."/>
            <person name="Birren B."/>
        </authorList>
    </citation>
    <scope>NUCLEOTIDE SEQUENCE [LARGE SCALE GENOMIC DNA]</scope>
    <source>
        <strain evidence="2 3">ATCC 28783</strain>
    </source>
</reference>
<comment type="caution">
    <text evidence="2">The sequence shown here is derived from an EMBL/GenBank/DDBJ whole genome shotgun (WGS) entry which is preliminary data.</text>
</comment>
<dbReference type="VEuPathDB" id="FungiDB:TREMEDRAFT_62613"/>
<dbReference type="InParanoid" id="A0A4Q1BT37"/>
<feature type="compositionally biased region" description="Polar residues" evidence="1">
    <location>
        <begin position="61"/>
        <end position="74"/>
    </location>
</feature>
<dbReference type="OrthoDB" id="2163387at2759"/>
<evidence type="ECO:0000256" key="1">
    <source>
        <dbReference type="SAM" id="MobiDB-lite"/>
    </source>
</evidence>
<organism evidence="2 3">
    <name type="scientific">Tremella mesenterica</name>
    <name type="common">Jelly fungus</name>
    <dbReference type="NCBI Taxonomy" id="5217"/>
    <lineage>
        <taxon>Eukaryota</taxon>
        <taxon>Fungi</taxon>
        <taxon>Dikarya</taxon>
        <taxon>Basidiomycota</taxon>
        <taxon>Agaricomycotina</taxon>
        <taxon>Tremellomycetes</taxon>
        <taxon>Tremellales</taxon>
        <taxon>Tremellaceae</taxon>
        <taxon>Tremella</taxon>
    </lineage>
</organism>
<feature type="region of interest" description="Disordered" evidence="1">
    <location>
        <begin position="297"/>
        <end position="318"/>
    </location>
</feature>
<dbReference type="AlphaFoldDB" id="A0A4Q1BT37"/>